<proteinExistence type="predicted"/>
<keyword evidence="4" id="KW-1185">Reference proteome</keyword>
<feature type="region of interest" description="Disordered" evidence="1">
    <location>
        <begin position="17"/>
        <end position="54"/>
    </location>
</feature>
<dbReference type="Proteomes" id="UP000001555">
    <property type="component" value="Unassembled WGS sequence"/>
</dbReference>
<organism>
    <name type="scientific">Ixodes scapularis</name>
    <name type="common">Black-legged tick</name>
    <name type="synonym">Deer tick</name>
    <dbReference type="NCBI Taxonomy" id="6945"/>
    <lineage>
        <taxon>Eukaryota</taxon>
        <taxon>Metazoa</taxon>
        <taxon>Ecdysozoa</taxon>
        <taxon>Arthropoda</taxon>
        <taxon>Chelicerata</taxon>
        <taxon>Arachnida</taxon>
        <taxon>Acari</taxon>
        <taxon>Parasitiformes</taxon>
        <taxon>Ixodida</taxon>
        <taxon>Ixodoidea</taxon>
        <taxon>Ixodidae</taxon>
        <taxon>Ixodinae</taxon>
        <taxon>Ixodes</taxon>
    </lineage>
</organism>
<feature type="compositionally biased region" description="Basic residues" evidence="1">
    <location>
        <begin position="32"/>
        <end position="43"/>
    </location>
</feature>
<sequence length="123" mass="13690">MTRSLSANRWCTHTEKRNISAGTALSPAPGRRASRSMKGRTRARSPSAATSATKCLQRRVTCKFTREFTRVKSPSVRKPMRLWYHISVALIWKIYKTASTPFVDVVPTAMPDVVSGKPAAPKE</sequence>
<dbReference type="EMBL" id="ABJB011050817">
    <property type="status" value="NOT_ANNOTATED_CDS"/>
    <property type="molecule type" value="Genomic_DNA"/>
</dbReference>
<dbReference type="EnsemblMetazoa" id="ISCW001953-RA">
    <property type="protein sequence ID" value="ISCW001953-PA"/>
    <property type="gene ID" value="ISCW001953"/>
</dbReference>
<dbReference type="AlphaFoldDB" id="B7P7L7"/>
<dbReference type="EMBL" id="ABJB010803599">
    <property type="status" value="NOT_ANNOTATED_CDS"/>
    <property type="molecule type" value="Genomic_DNA"/>
</dbReference>
<protein>
    <submittedName>
        <fullName evidence="2 3">Uncharacterized protein</fullName>
    </submittedName>
</protein>
<evidence type="ECO:0000256" key="1">
    <source>
        <dbReference type="SAM" id="MobiDB-lite"/>
    </source>
</evidence>
<dbReference type="HOGENOM" id="CLU_2017725_0_0_1"/>
<dbReference type="PaxDb" id="6945-B7P7L7"/>
<dbReference type="EMBL" id="DS652454">
    <property type="protein sequence ID" value="EEC02589.1"/>
    <property type="molecule type" value="Genomic_DNA"/>
</dbReference>
<gene>
    <name evidence="2" type="ORF">IscW_ISCW001953</name>
</gene>
<dbReference type="VEuPathDB" id="VectorBase:ISCW001953"/>
<name>B7P7L7_IXOSC</name>
<dbReference type="VEuPathDB" id="VectorBase:ISCI001953"/>
<feature type="compositionally biased region" description="Low complexity" evidence="1">
    <location>
        <begin position="44"/>
        <end position="53"/>
    </location>
</feature>
<accession>B7P7L7</accession>
<dbReference type="EMBL" id="ABJB010415667">
    <property type="status" value="NOT_ANNOTATED_CDS"/>
    <property type="molecule type" value="Genomic_DNA"/>
</dbReference>
<evidence type="ECO:0000313" key="4">
    <source>
        <dbReference type="Proteomes" id="UP000001555"/>
    </source>
</evidence>
<dbReference type="InParanoid" id="B7P7L7"/>
<evidence type="ECO:0000313" key="3">
    <source>
        <dbReference type="EnsemblMetazoa" id="ISCW001953-PA"/>
    </source>
</evidence>
<evidence type="ECO:0000313" key="2">
    <source>
        <dbReference type="EMBL" id="EEC02589.1"/>
    </source>
</evidence>
<reference evidence="3" key="2">
    <citation type="submission" date="2020-05" db="UniProtKB">
        <authorList>
            <consortium name="EnsemblMetazoa"/>
        </authorList>
    </citation>
    <scope>IDENTIFICATION</scope>
    <source>
        <strain evidence="3">wikel</strain>
    </source>
</reference>
<reference evidence="2 4" key="1">
    <citation type="submission" date="2008-03" db="EMBL/GenBank/DDBJ databases">
        <title>Annotation of Ixodes scapularis.</title>
        <authorList>
            <consortium name="Ixodes scapularis Genome Project Consortium"/>
            <person name="Caler E."/>
            <person name="Hannick L.I."/>
            <person name="Bidwell S."/>
            <person name="Joardar V."/>
            <person name="Thiagarajan M."/>
            <person name="Amedeo P."/>
            <person name="Galinsky K.J."/>
            <person name="Schobel S."/>
            <person name="Inman J."/>
            <person name="Hostetler J."/>
            <person name="Miller J."/>
            <person name="Hammond M."/>
            <person name="Megy K."/>
            <person name="Lawson D."/>
            <person name="Kodira C."/>
            <person name="Sutton G."/>
            <person name="Meyer J."/>
            <person name="Hill C.A."/>
            <person name="Birren B."/>
            <person name="Nene V."/>
            <person name="Collins F."/>
            <person name="Alarcon-Chaidez F."/>
            <person name="Wikel S."/>
            <person name="Strausberg R."/>
        </authorList>
    </citation>
    <scope>NUCLEOTIDE SEQUENCE [LARGE SCALE GENOMIC DNA]</scope>
    <source>
        <strain evidence="4">Wikel</strain>
        <strain evidence="2">Wikel colony</strain>
    </source>
</reference>